<sequence length="622" mass="73254">MDYEKQNFIILDDSDTSLNNIDINDTEGIDIINNILHSIGIPLKIKSLNECVSSLWVVIYEGIFKIRLENIIRSQNAVYTETKIMNIQLILDQLKEKYGISFPSKMAYELFSGNKSFIIKLIYIFKIIYDRKNQNNTFKEIKNELQKLVQILFKNETNTSQSIEINHYHNQSNKNFLVKNKKLFSNKKNAKTKKREKSKIKKLNQSNQKFKNNNDNKKEEEDLKVIDLDNTINDININNNQISEKVLDHVNLEDSQLNFLLNSDNYPLKHQNLKVNINKDDDIETKSISTQKSCKSNRTRSGTNKFIKLNDDIYNYIIVNKIEDNKNNNYYNNNIGFSNLNTELTFKINNIHQVNQINNKKNINSSNNDNNSNNNSNNNNIIRIKKKKKIEKKENRQSKAINPKKPKKNSKLHFELNNITNEKITKNYNEIKSLKKKFSLIQSEIQKLNGIIDKSHLKNPNTLLETHRTKAYINNIKTYADVVQKSNPLIKKLRNCNYFHYIGEDHNVHFLDSPDINELDEKLKKKKAIVKEIMGKNINSLEEMKYEYIIDDKDKENDPLQSKKKLSDYEFHRKIKNNDFEKRRKEVALNNMQKEINQIIDNKQNIISFNKSLKEELLIKIK</sequence>
<feature type="region of interest" description="Disordered" evidence="1">
    <location>
        <begin position="187"/>
        <end position="218"/>
    </location>
</feature>
<reference evidence="2 3" key="1">
    <citation type="submission" date="2016-08" db="EMBL/GenBank/DDBJ databases">
        <title>A Parts List for Fungal Cellulosomes Revealed by Comparative Genomics.</title>
        <authorList>
            <consortium name="DOE Joint Genome Institute"/>
            <person name="Haitjema C.H."/>
            <person name="Gilmore S.P."/>
            <person name="Henske J.K."/>
            <person name="Solomon K.V."/>
            <person name="De Groot R."/>
            <person name="Kuo A."/>
            <person name="Mondo S.J."/>
            <person name="Salamov A.A."/>
            <person name="Labutti K."/>
            <person name="Zhao Z."/>
            <person name="Chiniquy J."/>
            <person name="Barry K."/>
            <person name="Brewer H.M."/>
            <person name="Purvine S.O."/>
            <person name="Wright A.T."/>
            <person name="Boxma B."/>
            <person name="Van Alen T."/>
            <person name="Hackstein J.H."/>
            <person name="Baker S.E."/>
            <person name="Grigoriev I.V."/>
            <person name="O'Malley M.A."/>
        </authorList>
    </citation>
    <scope>NUCLEOTIDE SEQUENCE [LARGE SCALE GENOMIC DNA]</scope>
    <source>
        <strain evidence="2 3">S4</strain>
    </source>
</reference>
<dbReference type="Proteomes" id="UP000193944">
    <property type="component" value="Unassembled WGS sequence"/>
</dbReference>
<protein>
    <recommendedName>
        <fullName evidence="4">DUF5745 domain-containing protein</fullName>
    </recommendedName>
</protein>
<gene>
    <name evidence="2" type="ORF">BCR32DRAFT_300525</name>
</gene>
<proteinExistence type="predicted"/>
<organism evidence="2 3">
    <name type="scientific">Anaeromyces robustus</name>
    <dbReference type="NCBI Taxonomy" id="1754192"/>
    <lineage>
        <taxon>Eukaryota</taxon>
        <taxon>Fungi</taxon>
        <taxon>Fungi incertae sedis</taxon>
        <taxon>Chytridiomycota</taxon>
        <taxon>Chytridiomycota incertae sedis</taxon>
        <taxon>Neocallimastigomycetes</taxon>
        <taxon>Neocallimastigales</taxon>
        <taxon>Neocallimastigaceae</taxon>
        <taxon>Anaeromyces</taxon>
    </lineage>
</organism>
<reference evidence="2 3" key="2">
    <citation type="submission" date="2016-08" db="EMBL/GenBank/DDBJ databases">
        <title>Pervasive Adenine N6-methylation of Active Genes in Fungi.</title>
        <authorList>
            <consortium name="DOE Joint Genome Institute"/>
            <person name="Mondo S.J."/>
            <person name="Dannebaum R.O."/>
            <person name="Kuo R.C."/>
            <person name="Labutti K."/>
            <person name="Haridas S."/>
            <person name="Kuo A."/>
            <person name="Salamov A."/>
            <person name="Ahrendt S.R."/>
            <person name="Lipzen A."/>
            <person name="Sullivan W."/>
            <person name="Andreopoulos W.B."/>
            <person name="Clum A."/>
            <person name="Lindquist E."/>
            <person name="Daum C."/>
            <person name="Ramamoorthy G.K."/>
            <person name="Gryganskyi A."/>
            <person name="Culley D."/>
            <person name="Magnuson J.K."/>
            <person name="James T.Y."/>
            <person name="O'Malley M.A."/>
            <person name="Stajich J.E."/>
            <person name="Spatafora J.W."/>
            <person name="Visel A."/>
            <person name="Grigoriev I.V."/>
        </authorList>
    </citation>
    <scope>NUCLEOTIDE SEQUENCE [LARGE SCALE GENOMIC DNA]</scope>
    <source>
        <strain evidence="2 3">S4</strain>
    </source>
</reference>
<evidence type="ECO:0008006" key="4">
    <source>
        <dbReference type="Google" id="ProtNLM"/>
    </source>
</evidence>
<evidence type="ECO:0000256" key="1">
    <source>
        <dbReference type="SAM" id="MobiDB-lite"/>
    </source>
</evidence>
<dbReference type="EMBL" id="MCFG01000016">
    <property type="protein sequence ID" value="ORX86801.1"/>
    <property type="molecule type" value="Genomic_DNA"/>
</dbReference>
<accession>A0A1Y1XM49</accession>
<feature type="compositionally biased region" description="Low complexity" evidence="1">
    <location>
        <begin position="360"/>
        <end position="382"/>
    </location>
</feature>
<evidence type="ECO:0000313" key="2">
    <source>
        <dbReference type="EMBL" id="ORX86801.1"/>
    </source>
</evidence>
<keyword evidence="3" id="KW-1185">Reference proteome</keyword>
<feature type="region of interest" description="Disordered" evidence="1">
    <location>
        <begin position="360"/>
        <end position="411"/>
    </location>
</feature>
<feature type="compositionally biased region" description="Basic residues" evidence="1">
    <location>
        <begin position="402"/>
        <end position="411"/>
    </location>
</feature>
<dbReference type="OrthoDB" id="545730at2759"/>
<feature type="compositionally biased region" description="Basic residues" evidence="1">
    <location>
        <begin position="187"/>
        <end position="202"/>
    </location>
</feature>
<name>A0A1Y1XM49_9FUNG</name>
<dbReference type="AlphaFoldDB" id="A0A1Y1XM49"/>
<evidence type="ECO:0000313" key="3">
    <source>
        <dbReference type="Proteomes" id="UP000193944"/>
    </source>
</evidence>
<comment type="caution">
    <text evidence="2">The sequence shown here is derived from an EMBL/GenBank/DDBJ whole genome shotgun (WGS) entry which is preliminary data.</text>
</comment>